<proteinExistence type="predicted"/>
<accession>A0AA38ZQU7</accession>
<evidence type="ECO:0000256" key="1">
    <source>
        <dbReference type="ARBA" id="ARBA00022857"/>
    </source>
</evidence>
<dbReference type="InterPro" id="IPR011032">
    <property type="entry name" value="GroES-like_sf"/>
</dbReference>
<name>A0AA38ZQU7_VITRO</name>
<dbReference type="EMBL" id="JARBHA010000009">
    <property type="protein sequence ID" value="KAJ9692743.1"/>
    <property type="molecule type" value="Genomic_DNA"/>
</dbReference>
<gene>
    <name evidence="3" type="ORF">PVL29_011705</name>
</gene>
<comment type="caution">
    <text evidence="3">The sequence shown here is derived from an EMBL/GenBank/DDBJ whole genome shotgun (WGS) entry which is preliminary data.</text>
</comment>
<sequence length="292" mass="31962">MKAVVIATSGDPQVLQVQEVENPKIGDDEVLIRVDTAAINQADMLQRKGLHPPSKAVVPTPVSNVLESLKLLEGSSFDGRLAISLWYTDVCSSFLWYTVCGGGYAEKVVVPAGQVLLVPSGVSLKDAAGIPEVAYPRNTEEQGYLLQQVCHHYSTSSHGTNSLSSHVFDHFLQPETRKNLLFARIFEQMCASITRLKTLLLGWRKQEGTGGTIVEVNLSCLLARHLTVQVAGLQNRSLENKSVIVSEVEKNVWPTIIGVQVFSIDGSSRGSPAHGKQQAYWEDTAHSIMLWL</sequence>
<evidence type="ECO:0000256" key="2">
    <source>
        <dbReference type="ARBA" id="ARBA00023002"/>
    </source>
</evidence>
<dbReference type="PANTHER" id="PTHR48106:SF8">
    <property type="entry name" value="OS02G0805600 PROTEIN"/>
    <property type="match status" value="1"/>
</dbReference>
<dbReference type="GO" id="GO:0070402">
    <property type="term" value="F:NADPH binding"/>
    <property type="evidence" value="ECO:0007669"/>
    <property type="project" value="TreeGrafter"/>
</dbReference>
<dbReference type="SUPFAM" id="SSF50129">
    <property type="entry name" value="GroES-like"/>
    <property type="match status" value="1"/>
</dbReference>
<dbReference type="AlphaFoldDB" id="A0AA38ZQU7"/>
<reference evidence="3 4" key="1">
    <citation type="journal article" date="2023" name="BMC Biotechnol.">
        <title>Vitis rotundifolia cv Carlos genome sequencing.</title>
        <authorList>
            <person name="Huff M."/>
            <person name="Hulse-Kemp A."/>
            <person name="Scheffler B."/>
            <person name="Youngblood R."/>
            <person name="Simpson S."/>
            <person name="Babiker E."/>
            <person name="Staton M."/>
        </authorList>
    </citation>
    <scope>NUCLEOTIDE SEQUENCE [LARGE SCALE GENOMIC DNA]</scope>
    <source>
        <tissue evidence="3">Leaf</tissue>
    </source>
</reference>
<organism evidence="3 4">
    <name type="scientific">Vitis rotundifolia</name>
    <name type="common">Muscadine grape</name>
    <dbReference type="NCBI Taxonomy" id="103349"/>
    <lineage>
        <taxon>Eukaryota</taxon>
        <taxon>Viridiplantae</taxon>
        <taxon>Streptophyta</taxon>
        <taxon>Embryophyta</taxon>
        <taxon>Tracheophyta</taxon>
        <taxon>Spermatophyta</taxon>
        <taxon>Magnoliopsida</taxon>
        <taxon>eudicotyledons</taxon>
        <taxon>Gunneridae</taxon>
        <taxon>Pentapetalae</taxon>
        <taxon>rosids</taxon>
        <taxon>Vitales</taxon>
        <taxon>Vitaceae</taxon>
        <taxon>Viteae</taxon>
        <taxon>Vitis</taxon>
    </lineage>
</organism>
<evidence type="ECO:0000313" key="3">
    <source>
        <dbReference type="EMBL" id="KAJ9692743.1"/>
    </source>
</evidence>
<evidence type="ECO:0000313" key="4">
    <source>
        <dbReference type="Proteomes" id="UP001168098"/>
    </source>
</evidence>
<dbReference type="Proteomes" id="UP001168098">
    <property type="component" value="Unassembled WGS sequence"/>
</dbReference>
<dbReference type="GO" id="GO:0016651">
    <property type="term" value="F:oxidoreductase activity, acting on NAD(P)H"/>
    <property type="evidence" value="ECO:0007669"/>
    <property type="project" value="TreeGrafter"/>
</dbReference>
<protein>
    <submittedName>
        <fullName evidence="3">Uncharacterized protein</fullName>
    </submittedName>
</protein>
<dbReference type="Gene3D" id="3.90.180.10">
    <property type="entry name" value="Medium-chain alcohol dehydrogenases, catalytic domain"/>
    <property type="match status" value="1"/>
</dbReference>
<keyword evidence="1" id="KW-0521">NADP</keyword>
<keyword evidence="4" id="KW-1185">Reference proteome</keyword>
<dbReference type="PANTHER" id="PTHR48106">
    <property type="entry name" value="QUINONE OXIDOREDUCTASE PIG3-RELATED"/>
    <property type="match status" value="1"/>
</dbReference>
<keyword evidence="2" id="KW-0560">Oxidoreductase</keyword>